<protein>
    <submittedName>
        <fullName evidence="2">ATPase BadF/BadG/BcrA/BcrD type</fullName>
    </submittedName>
</protein>
<evidence type="ECO:0000313" key="3">
    <source>
        <dbReference type="Proteomes" id="UP000000323"/>
    </source>
</evidence>
<name>D1CCA2_THET1</name>
<dbReference type="SUPFAM" id="SSF53067">
    <property type="entry name" value="Actin-like ATPase domain"/>
    <property type="match status" value="2"/>
</dbReference>
<proteinExistence type="predicted"/>
<dbReference type="RefSeq" id="WP_012875451.1">
    <property type="nucleotide sequence ID" value="NC_013525.1"/>
</dbReference>
<dbReference type="Pfam" id="PF01869">
    <property type="entry name" value="BcrAD_BadFG"/>
    <property type="match status" value="1"/>
</dbReference>
<dbReference type="CDD" id="cd24007">
    <property type="entry name" value="ASKHA_NBD_eukNAGK-like"/>
    <property type="match status" value="1"/>
</dbReference>
<accession>D1CCA2</accession>
<sequence>MSEVFVGVDSGGSKTLAVVVDAAGNELSRKSGAGANYAVSGLDWVVHTITSVVSEALSLAGVTDKPKAAWLGVAGTDRPEDYDALYPALSSVADKIKITNDGDLGLCALRDNVGVAVIAGTGAIAVGVDVNGKRDRTGGWGHIIGDEGSGYDIGRRGLQAAVRMADGRGVNTSLLDKILHKWSLHDPSEIIPKVYHNYDKALVASVAEIVFEAAAEGDQVSKQIIVDSIHEIALLALPLARRLEFPDGVVPLALCGGLLVGNTSFREGVLDILSQHCNLGQVEVVQEPALAAALAARNI</sequence>
<gene>
    <name evidence="2" type="ordered locus">Tter_1511</name>
</gene>
<dbReference type="PANTHER" id="PTHR43190">
    <property type="entry name" value="N-ACETYL-D-GLUCOSAMINE KINASE"/>
    <property type="match status" value="1"/>
</dbReference>
<dbReference type="Gene3D" id="3.30.420.40">
    <property type="match status" value="2"/>
</dbReference>
<dbReference type="Proteomes" id="UP000000323">
    <property type="component" value="Chromosome 1"/>
</dbReference>
<dbReference type="InterPro" id="IPR052519">
    <property type="entry name" value="Euk-type_GlcNAc_Kinase"/>
</dbReference>
<dbReference type="EMBL" id="CP001825">
    <property type="protein sequence ID" value="ACZ42417.1"/>
    <property type="molecule type" value="Genomic_DNA"/>
</dbReference>
<dbReference type="STRING" id="525904.Tter_1511"/>
<dbReference type="HOGENOM" id="CLU_016274_1_0_0"/>
<feature type="domain" description="ATPase BadF/BadG/BcrA/BcrD type" evidence="1">
    <location>
        <begin position="6"/>
        <end position="293"/>
    </location>
</feature>
<dbReference type="KEGG" id="ttr:Tter_1511"/>
<dbReference type="OrthoDB" id="9772633at2"/>
<dbReference type="InterPro" id="IPR043129">
    <property type="entry name" value="ATPase_NBD"/>
</dbReference>
<dbReference type="InterPro" id="IPR002731">
    <property type="entry name" value="ATPase_BadF"/>
</dbReference>
<evidence type="ECO:0000313" key="2">
    <source>
        <dbReference type="EMBL" id="ACZ42417.1"/>
    </source>
</evidence>
<evidence type="ECO:0000259" key="1">
    <source>
        <dbReference type="Pfam" id="PF01869"/>
    </source>
</evidence>
<dbReference type="PANTHER" id="PTHR43190:SF3">
    <property type="entry name" value="N-ACETYL-D-GLUCOSAMINE KINASE"/>
    <property type="match status" value="1"/>
</dbReference>
<keyword evidence="3" id="KW-1185">Reference proteome</keyword>
<organism evidence="2 3">
    <name type="scientific">Thermobaculum terrenum (strain ATCC BAA-798 / CCMEE 7001 / YNP1)</name>
    <dbReference type="NCBI Taxonomy" id="525904"/>
    <lineage>
        <taxon>Bacteria</taxon>
        <taxon>Bacillati</taxon>
        <taxon>Chloroflexota</taxon>
        <taxon>Chloroflexia</taxon>
        <taxon>Candidatus Thermobaculales</taxon>
        <taxon>Candidatus Thermobaculaceae</taxon>
        <taxon>Thermobaculum</taxon>
    </lineage>
</organism>
<dbReference type="AlphaFoldDB" id="D1CCA2"/>
<reference evidence="3" key="1">
    <citation type="journal article" date="2010" name="Stand. Genomic Sci.">
        <title>Complete genome sequence of 'Thermobaculum terrenum' type strain (YNP1).</title>
        <authorList>
            <person name="Kiss H."/>
            <person name="Cleland D."/>
            <person name="Lapidus A."/>
            <person name="Lucas S."/>
            <person name="Glavina Del Rio T."/>
            <person name="Nolan M."/>
            <person name="Tice H."/>
            <person name="Han C."/>
            <person name="Goodwin L."/>
            <person name="Pitluck S."/>
            <person name="Liolios K."/>
            <person name="Ivanova N."/>
            <person name="Mavromatis K."/>
            <person name="Ovchinnikova G."/>
            <person name="Pati A."/>
            <person name="Chen A."/>
            <person name="Palaniappan K."/>
            <person name="Land M."/>
            <person name="Hauser L."/>
            <person name="Chang Y."/>
            <person name="Jeffries C."/>
            <person name="Lu M."/>
            <person name="Brettin T."/>
            <person name="Detter J."/>
            <person name="Goker M."/>
            <person name="Tindall B."/>
            <person name="Beck B."/>
            <person name="McDermott T."/>
            <person name="Woyke T."/>
            <person name="Bristow J."/>
            <person name="Eisen J."/>
            <person name="Markowitz V."/>
            <person name="Hugenholtz P."/>
            <person name="Kyrpides N."/>
            <person name="Klenk H."/>
            <person name="Cheng J."/>
        </authorList>
    </citation>
    <scope>NUCLEOTIDE SEQUENCE [LARGE SCALE GENOMIC DNA]</scope>
    <source>
        <strain evidence="3">ATCC BAA-798 / YNP1</strain>
    </source>
</reference>
<dbReference type="eggNOG" id="COG2971">
    <property type="taxonomic scope" value="Bacteria"/>
</dbReference>